<proteinExistence type="predicted"/>
<feature type="compositionally biased region" description="Basic and acidic residues" evidence="1">
    <location>
        <begin position="133"/>
        <end position="142"/>
    </location>
</feature>
<gene>
    <name evidence="2" type="ORF">R1flu_000958</name>
</gene>
<dbReference type="AlphaFoldDB" id="A0ABD1Y1Y4"/>
<name>A0ABD1Y1Y4_9MARC</name>
<dbReference type="EMBL" id="JBHFFA010000006">
    <property type="protein sequence ID" value="KAL2620753.1"/>
    <property type="molecule type" value="Genomic_DNA"/>
</dbReference>
<accession>A0ABD1Y1Y4</accession>
<feature type="compositionally biased region" description="Basic and acidic residues" evidence="1">
    <location>
        <begin position="103"/>
        <end position="112"/>
    </location>
</feature>
<dbReference type="Proteomes" id="UP001605036">
    <property type="component" value="Unassembled WGS sequence"/>
</dbReference>
<evidence type="ECO:0000313" key="2">
    <source>
        <dbReference type="EMBL" id="KAL2620753.1"/>
    </source>
</evidence>
<protein>
    <submittedName>
        <fullName evidence="2">Uncharacterized protein</fullName>
    </submittedName>
</protein>
<feature type="region of interest" description="Disordered" evidence="1">
    <location>
        <begin position="23"/>
        <end position="49"/>
    </location>
</feature>
<sequence>MSDERQKLPKKFHWNREIEDTARDFVPTRKPALEPSQRYGKEEDDEYEPHEACDFVRVRKAALEPSLRCGEDEEDNYEPMLRKGLEKNCGRSARVMKRVESIYDTQERDRNGKAVLDPYGQSERKVTPASDPGSEKQQEEKNIISLFDTSRETT</sequence>
<comment type="caution">
    <text evidence="2">The sequence shown here is derived from an EMBL/GenBank/DDBJ whole genome shotgun (WGS) entry which is preliminary data.</text>
</comment>
<keyword evidence="3" id="KW-1185">Reference proteome</keyword>
<reference evidence="2 3" key="1">
    <citation type="submission" date="2024-09" db="EMBL/GenBank/DDBJ databases">
        <title>Chromosome-scale assembly of Riccia fluitans.</title>
        <authorList>
            <person name="Paukszto L."/>
            <person name="Sawicki J."/>
            <person name="Karawczyk K."/>
            <person name="Piernik-Szablinska J."/>
            <person name="Szczecinska M."/>
            <person name="Mazdziarz M."/>
        </authorList>
    </citation>
    <scope>NUCLEOTIDE SEQUENCE [LARGE SCALE GENOMIC DNA]</scope>
    <source>
        <strain evidence="2">Rf_01</strain>
        <tissue evidence="2">Aerial parts of the thallus</tissue>
    </source>
</reference>
<evidence type="ECO:0000313" key="3">
    <source>
        <dbReference type="Proteomes" id="UP001605036"/>
    </source>
</evidence>
<feature type="region of interest" description="Disordered" evidence="1">
    <location>
        <begin position="103"/>
        <end position="154"/>
    </location>
</feature>
<evidence type="ECO:0000256" key="1">
    <source>
        <dbReference type="SAM" id="MobiDB-lite"/>
    </source>
</evidence>
<organism evidence="2 3">
    <name type="scientific">Riccia fluitans</name>
    <dbReference type="NCBI Taxonomy" id="41844"/>
    <lineage>
        <taxon>Eukaryota</taxon>
        <taxon>Viridiplantae</taxon>
        <taxon>Streptophyta</taxon>
        <taxon>Embryophyta</taxon>
        <taxon>Marchantiophyta</taxon>
        <taxon>Marchantiopsida</taxon>
        <taxon>Marchantiidae</taxon>
        <taxon>Marchantiales</taxon>
        <taxon>Ricciaceae</taxon>
        <taxon>Riccia</taxon>
    </lineage>
</organism>